<dbReference type="RefSeq" id="WP_111870674.1">
    <property type="nucleotide sequence ID" value="NZ_QLYX01000014.1"/>
</dbReference>
<dbReference type="OrthoDB" id="3429848at2"/>
<keyword evidence="1" id="KW-0472">Membrane</keyword>
<proteinExistence type="predicted"/>
<evidence type="ECO:0000256" key="1">
    <source>
        <dbReference type="SAM" id="Phobius"/>
    </source>
</evidence>
<evidence type="ECO:0000313" key="4">
    <source>
        <dbReference type="Proteomes" id="UP000251891"/>
    </source>
</evidence>
<sequence>MSAAARLAALLVAMLALVPGPAAAAPGDPPHAADRWARVAAELAKDPLFVDPDLAGALDDADRARLRKAMAGTARRIGVPVYVVVIPNPLGSESQGRAEPFLFGLRERLGRDGLYLTSNEYGRIDAVPFGVPRELSRVQTVPSELRLPPDYRTPLARLTDRLNIVLGRVAAAPPGPTTTPRPVETVAPFGQERPPPREAAFWAPFLTGLLVLGPLAAVVLYGLYASFPLVAGVLRRRVPGLPGPRDRSWPKGPTRPSVRWLRARAAEELGRLRALLPPGDDEPGRAYALRAYDAAQILFDDLDPRPAKKDAAAVLDLVGVVVLARQGQAVLAGRTARPAAPCFVNPLDGPSTKRRKVGAQGTRPVCAACATAPEPALTRLMLTVPDGRPHHAVPGRWKRAGFGSRRPDLASDVLESLGVD</sequence>
<organism evidence="3 4">
    <name type="scientific">Actinomadura craniellae</name>
    <dbReference type="NCBI Taxonomy" id="2231787"/>
    <lineage>
        <taxon>Bacteria</taxon>
        <taxon>Bacillati</taxon>
        <taxon>Actinomycetota</taxon>
        <taxon>Actinomycetes</taxon>
        <taxon>Streptosporangiales</taxon>
        <taxon>Thermomonosporaceae</taxon>
        <taxon>Actinomadura</taxon>
    </lineage>
</organism>
<comment type="caution">
    <text evidence="3">The sequence shown here is derived from an EMBL/GenBank/DDBJ whole genome shotgun (WGS) entry which is preliminary data.</text>
</comment>
<keyword evidence="1" id="KW-1133">Transmembrane helix</keyword>
<feature type="signal peptide" evidence="2">
    <location>
        <begin position="1"/>
        <end position="24"/>
    </location>
</feature>
<reference evidence="3 4" key="1">
    <citation type="submission" date="2018-06" db="EMBL/GenBank/DDBJ databases">
        <title>Actinomadura craniellae sp. nov. isolated from marine sponge Craniella sp.</title>
        <authorList>
            <person name="Li L."/>
            <person name="Xu Q.H."/>
            <person name="Lin H.W."/>
            <person name="Lu Y.H."/>
        </authorList>
    </citation>
    <scope>NUCLEOTIDE SEQUENCE [LARGE SCALE GENOMIC DNA]</scope>
    <source>
        <strain evidence="3 4">LHW63021</strain>
    </source>
</reference>
<dbReference type="Proteomes" id="UP000251891">
    <property type="component" value="Unassembled WGS sequence"/>
</dbReference>
<dbReference type="EMBL" id="QLYX01000014">
    <property type="protein sequence ID" value="RAY12183.1"/>
    <property type="molecule type" value="Genomic_DNA"/>
</dbReference>
<evidence type="ECO:0000256" key="2">
    <source>
        <dbReference type="SAM" id="SignalP"/>
    </source>
</evidence>
<feature type="chain" id="PRO_5017048980" description="TPM domain-containing protein" evidence="2">
    <location>
        <begin position="25"/>
        <end position="420"/>
    </location>
</feature>
<feature type="transmembrane region" description="Helical" evidence="1">
    <location>
        <begin position="201"/>
        <end position="227"/>
    </location>
</feature>
<keyword evidence="4" id="KW-1185">Reference proteome</keyword>
<dbReference type="AlphaFoldDB" id="A0A365H1U9"/>
<evidence type="ECO:0008006" key="5">
    <source>
        <dbReference type="Google" id="ProtNLM"/>
    </source>
</evidence>
<keyword evidence="2" id="KW-0732">Signal</keyword>
<accession>A0A365H1U9</accession>
<gene>
    <name evidence="3" type="ORF">DPM19_26025</name>
</gene>
<evidence type="ECO:0000313" key="3">
    <source>
        <dbReference type="EMBL" id="RAY12183.1"/>
    </source>
</evidence>
<name>A0A365H1U9_9ACTN</name>
<protein>
    <recommendedName>
        <fullName evidence="5">TPM domain-containing protein</fullName>
    </recommendedName>
</protein>
<keyword evidence="1" id="KW-0812">Transmembrane</keyword>